<evidence type="ECO:0000256" key="3">
    <source>
        <dbReference type="ARBA" id="ARBA00023002"/>
    </source>
</evidence>
<evidence type="ECO:0000256" key="1">
    <source>
        <dbReference type="ARBA" id="ARBA00006484"/>
    </source>
</evidence>
<gene>
    <name evidence="4" type="ORF">B0H17DRAFT_948168</name>
</gene>
<dbReference type="PANTHER" id="PTHR43963:SF6">
    <property type="entry name" value="CHAIN DEHYDROGENASE FAMILY PROTEIN, PUTATIVE (AFU_ORTHOLOGUE AFUA_3G15350)-RELATED"/>
    <property type="match status" value="1"/>
</dbReference>
<accession>A0AAD7D3B1</accession>
<dbReference type="AlphaFoldDB" id="A0AAD7D3B1"/>
<protein>
    <submittedName>
        <fullName evidence="4">Uncharacterized protein</fullName>
    </submittedName>
</protein>
<organism evidence="4 5">
    <name type="scientific">Mycena rosella</name>
    <name type="common">Pink bonnet</name>
    <name type="synonym">Agaricus rosellus</name>
    <dbReference type="NCBI Taxonomy" id="1033263"/>
    <lineage>
        <taxon>Eukaryota</taxon>
        <taxon>Fungi</taxon>
        <taxon>Dikarya</taxon>
        <taxon>Basidiomycota</taxon>
        <taxon>Agaricomycotina</taxon>
        <taxon>Agaricomycetes</taxon>
        <taxon>Agaricomycetidae</taxon>
        <taxon>Agaricales</taxon>
        <taxon>Marasmiineae</taxon>
        <taxon>Mycenaceae</taxon>
        <taxon>Mycena</taxon>
    </lineage>
</organism>
<dbReference type="InterPro" id="IPR036291">
    <property type="entry name" value="NAD(P)-bd_dom_sf"/>
</dbReference>
<dbReference type="SUPFAM" id="SSF51735">
    <property type="entry name" value="NAD(P)-binding Rossmann-fold domains"/>
    <property type="match status" value="1"/>
</dbReference>
<dbReference type="GO" id="GO:0008667">
    <property type="term" value="F:2,3-dihydro-2,3-dihydroxybenzoate dehydrogenase activity"/>
    <property type="evidence" value="ECO:0007669"/>
    <property type="project" value="InterPro"/>
</dbReference>
<dbReference type="GO" id="GO:0019290">
    <property type="term" value="P:siderophore biosynthetic process"/>
    <property type="evidence" value="ECO:0007669"/>
    <property type="project" value="InterPro"/>
</dbReference>
<proteinExistence type="inferred from homology"/>
<dbReference type="Proteomes" id="UP001221757">
    <property type="component" value="Unassembled WGS sequence"/>
</dbReference>
<keyword evidence="5" id="KW-1185">Reference proteome</keyword>
<name>A0AAD7D3B1_MYCRO</name>
<dbReference type="EMBL" id="JARKIE010000172">
    <property type="protein sequence ID" value="KAJ7671767.1"/>
    <property type="molecule type" value="Genomic_DNA"/>
</dbReference>
<dbReference type="Gene3D" id="3.40.50.720">
    <property type="entry name" value="NAD(P)-binding Rossmann-like Domain"/>
    <property type="match status" value="1"/>
</dbReference>
<dbReference type="InterPro" id="IPR003560">
    <property type="entry name" value="DHB_DH"/>
</dbReference>
<evidence type="ECO:0000313" key="4">
    <source>
        <dbReference type="EMBL" id="KAJ7671767.1"/>
    </source>
</evidence>
<keyword evidence="3" id="KW-0560">Oxidoreductase</keyword>
<dbReference type="InterPro" id="IPR002347">
    <property type="entry name" value="SDR_fam"/>
</dbReference>
<dbReference type="PANTHER" id="PTHR43963">
    <property type="entry name" value="CARBONYL REDUCTASE 1-RELATED"/>
    <property type="match status" value="1"/>
</dbReference>
<sequence>MASISSDSEIIITGADKGIGFEIAKQLVSQYRDTTFSSEQRCGAGREGCGTLKKEGLSVEALTIDVADDRSVAAAAQTVKSKFSRLDILINNVLDGFTGGPSSRALFEQTFSVNVFGAASTTEAFVPLLEKSAAASCYYPPIWGYRANPTGPYNFVDGPSYRLSFLAISL</sequence>
<comment type="similarity">
    <text evidence="1">Belongs to the short-chain dehydrogenases/reductases (SDR) family.</text>
</comment>
<dbReference type="Pfam" id="PF00106">
    <property type="entry name" value="adh_short"/>
    <property type="match status" value="1"/>
</dbReference>
<keyword evidence="2" id="KW-0521">NADP</keyword>
<reference evidence="4" key="1">
    <citation type="submission" date="2023-03" db="EMBL/GenBank/DDBJ databases">
        <title>Massive genome expansion in bonnet fungi (Mycena s.s.) driven by repeated elements and novel gene families across ecological guilds.</title>
        <authorList>
            <consortium name="Lawrence Berkeley National Laboratory"/>
            <person name="Harder C.B."/>
            <person name="Miyauchi S."/>
            <person name="Viragh M."/>
            <person name="Kuo A."/>
            <person name="Thoen E."/>
            <person name="Andreopoulos B."/>
            <person name="Lu D."/>
            <person name="Skrede I."/>
            <person name="Drula E."/>
            <person name="Henrissat B."/>
            <person name="Morin E."/>
            <person name="Kohler A."/>
            <person name="Barry K."/>
            <person name="LaButti K."/>
            <person name="Morin E."/>
            <person name="Salamov A."/>
            <person name="Lipzen A."/>
            <person name="Mereny Z."/>
            <person name="Hegedus B."/>
            <person name="Baldrian P."/>
            <person name="Stursova M."/>
            <person name="Weitz H."/>
            <person name="Taylor A."/>
            <person name="Grigoriev I.V."/>
            <person name="Nagy L.G."/>
            <person name="Martin F."/>
            <person name="Kauserud H."/>
        </authorList>
    </citation>
    <scope>NUCLEOTIDE SEQUENCE</scope>
    <source>
        <strain evidence="4">CBHHK067</strain>
    </source>
</reference>
<evidence type="ECO:0000313" key="5">
    <source>
        <dbReference type="Proteomes" id="UP001221757"/>
    </source>
</evidence>
<comment type="caution">
    <text evidence="4">The sequence shown here is derived from an EMBL/GenBank/DDBJ whole genome shotgun (WGS) entry which is preliminary data.</text>
</comment>
<evidence type="ECO:0000256" key="2">
    <source>
        <dbReference type="ARBA" id="ARBA00022857"/>
    </source>
</evidence>
<dbReference type="PRINTS" id="PR01397">
    <property type="entry name" value="DHBDHDRGNASE"/>
</dbReference>